<evidence type="ECO:0000259" key="6">
    <source>
        <dbReference type="Pfam" id="PF25990"/>
    </source>
</evidence>
<comment type="subcellular location">
    <subcellularLocation>
        <location evidence="1">Cell envelope</location>
    </subcellularLocation>
</comment>
<feature type="region of interest" description="Disordered" evidence="4">
    <location>
        <begin position="529"/>
        <end position="548"/>
    </location>
</feature>
<dbReference type="Gene3D" id="2.40.50.100">
    <property type="match status" value="2"/>
</dbReference>
<evidence type="ECO:0000259" key="5">
    <source>
        <dbReference type="Pfam" id="PF25917"/>
    </source>
</evidence>
<feature type="coiled-coil region" evidence="3">
    <location>
        <begin position="109"/>
        <end position="169"/>
    </location>
</feature>
<dbReference type="EMBL" id="MFKK01000001">
    <property type="protein sequence ID" value="OGG42506.1"/>
    <property type="molecule type" value="Genomic_DNA"/>
</dbReference>
<organism evidence="7 8">
    <name type="scientific">Candidatus Jorgensenbacteria bacterium RIFCSPLOWO2_01_FULL_45_25b</name>
    <dbReference type="NCBI Taxonomy" id="1798471"/>
    <lineage>
        <taxon>Bacteria</taxon>
        <taxon>Candidatus Joergenseniibacteriota</taxon>
    </lineage>
</organism>
<sequence>MKKIFSRKFIQKIKKFCVRHKFTSLLILVILGFITAQIGKSIANRNIETRYVLSAVERGTLVTSVTGSGQVSASNQVEIKPKTSGDVVAVNIKSGDEVKAGTVLVRLDARDAQKGVRDAEANMESAKLSLEKLIQPADQLSILQAENSLLQAKESKRKAEDDLEKAYEDGFSAVTNAFLDLPDIMSGFQSSMFGSAIGGGGQSNIDYYIDSAKTYDEKAKQYGENTKEAYKKAKELYDKSFADYKTASRLSDKETIETLVIEAYETSREISEMIKSASNLVQFYREKLTERNLKPHASSETHLAELSSYTSKTTSHLSNLLSIKRTIENQKESIANAGRTIAEKEEAFAKLKAGPDALDIESQKLSIRQRENSLLDAKEKLADSAVRAPFDGTVAKLSVKKGDSATTGTSIITFITKQKIAEISLNEIDVAKVKTGAQATLTFDAIEDLSVTGKVVEVETVGTVTQGVVTYGIKISFDAEDERVKAGMSVSTAIITDIKQDVLLVPNSAIKTQGETSYVEMFTSPLAKKEENNSAQGTPSSIPPDRREVEIGLSNDISTEITSGLEEGEMIISRVIQPQTKQVTNTTPSLFGSQGGGQRGGNMGGAVRFGR</sequence>
<dbReference type="InterPro" id="IPR050465">
    <property type="entry name" value="UPF0194_transport"/>
</dbReference>
<dbReference type="Gene3D" id="2.40.30.170">
    <property type="match status" value="1"/>
</dbReference>
<dbReference type="InterPro" id="IPR058636">
    <property type="entry name" value="Beta-barrel_YknX"/>
</dbReference>
<dbReference type="Gene3D" id="1.10.287.470">
    <property type="entry name" value="Helix hairpin bin"/>
    <property type="match status" value="1"/>
</dbReference>
<evidence type="ECO:0000256" key="2">
    <source>
        <dbReference type="ARBA" id="ARBA00023054"/>
    </source>
</evidence>
<dbReference type="Gene3D" id="2.40.420.20">
    <property type="match status" value="1"/>
</dbReference>
<feature type="domain" description="YknX-like beta-barrel" evidence="6">
    <location>
        <begin position="423"/>
        <end position="494"/>
    </location>
</feature>
<proteinExistence type="predicted"/>
<accession>A0A1F6BZX3</accession>
<evidence type="ECO:0000256" key="4">
    <source>
        <dbReference type="SAM" id="MobiDB-lite"/>
    </source>
</evidence>
<feature type="domain" description="Multidrug resistance protein MdtA-like barrel-sandwich hybrid" evidence="5">
    <location>
        <begin position="75"/>
        <end position="410"/>
    </location>
</feature>
<dbReference type="STRING" id="1798471.A3A21_02260"/>
<evidence type="ECO:0000256" key="1">
    <source>
        <dbReference type="ARBA" id="ARBA00004196"/>
    </source>
</evidence>
<dbReference type="PANTHER" id="PTHR32347">
    <property type="entry name" value="EFFLUX SYSTEM COMPONENT YKNX-RELATED"/>
    <property type="match status" value="1"/>
</dbReference>
<dbReference type="Pfam" id="PF25990">
    <property type="entry name" value="Beta-barrel_YknX"/>
    <property type="match status" value="1"/>
</dbReference>
<evidence type="ECO:0000313" key="7">
    <source>
        <dbReference type="EMBL" id="OGG42506.1"/>
    </source>
</evidence>
<dbReference type="GO" id="GO:0030313">
    <property type="term" value="C:cell envelope"/>
    <property type="evidence" value="ECO:0007669"/>
    <property type="project" value="UniProtKB-SubCell"/>
</dbReference>
<dbReference type="SUPFAM" id="SSF111369">
    <property type="entry name" value="HlyD-like secretion proteins"/>
    <property type="match status" value="1"/>
</dbReference>
<dbReference type="InterPro" id="IPR058625">
    <property type="entry name" value="MdtA-like_BSH"/>
</dbReference>
<dbReference type="AlphaFoldDB" id="A0A1F6BZX3"/>
<gene>
    <name evidence="7" type="ORF">A3A21_02260</name>
</gene>
<keyword evidence="2 3" id="KW-0175">Coiled coil</keyword>
<evidence type="ECO:0000256" key="3">
    <source>
        <dbReference type="SAM" id="Coils"/>
    </source>
</evidence>
<comment type="caution">
    <text evidence="7">The sequence shown here is derived from an EMBL/GenBank/DDBJ whole genome shotgun (WGS) entry which is preliminary data.</text>
</comment>
<name>A0A1F6BZX3_9BACT</name>
<dbReference type="Proteomes" id="UP000176996">
    <property type="component" value="Unassembled WGS sequence"/>
</dbReference>
<dbReference type="Pfam" id="PF25917">
    <property type="entry name" value="BSH_RND"/>
    <property type="match status" value="1"/>
</dbReference>
<dbReference type="PANTHER" id="PTHR32347:SF23">
    <property type="entry name" value="BLL5650 PROTEIN"/>
    <property type="match status" value="1"/>
</dbReference>
<reference evidence="7 8" key="1">
    <citation type="journal article" date="2016" name="Nat. Commun.">
        <title>Thousands of microbial genomes shed light on interconnected biogeochemical processes in an aquifer system.</title>
        <authorList>
            <person name="Anantharaman K."/>
            <person name="Brown C.T."/>
            <person name="Hug L.A."/>
            <person name="Sharon I."/>
            <person name="Castelle C.J."/>
            <person name="Probst A.J."/>
            <person name="Thomas B.C."/>
            <person name="Singh A."/>
            <person name="Wilkins M.J."/>
            <person name="Karaoz U."/>
            <person name="Brodie E.L."/>
            <person name="Williams K.H."/>
            <person name="Hubbard S.S."/>
            <person name="Banfield J.F."/>
        </authorList>
    </citation>
    <scope>NUCLEOTIDE SEQUENCE [LARGE SCALE GENOMIC DNA]</scope>
</reference>
<feature type="compositionally biased region" description="Gly residues" evidence="4">
    <location>
        <begin position="593"/>
        <end position="604"/>
    </location>
</feature>
<protein>
    <submittedName>
        <fullName evidence="7">Uncharacterized protein</fullName>
    </submittedName>
</protein>
<feature type="region of interest" description="Disordered" evidence="4">
    <location>
        <begin position="588"/>
        <end position="611"/>
    </location>
</feature>
<evidence type="ECO:0000313" key="8">
    <source>
        <dbReference type="Proteomes" id="UP000176996"/>
    </source>
</evidence>